<protein>
    <submittedName>
        <fullName evidence="2">DUF58 domain-containing protein</fullName>
    </submittedName>
</protein>
<dbReference type="Pfam" id="PF01882">
    <property type="entry name" value="DUF58"/>
    <property type="match status" value="1"/>
</dbReference>
<proteinExistence type="predicted"/>
<evidence type="ECO:0000313" key="3">
    <source>
        <dbReference type="Proteomes" id="UP001143362"/>
    </source>
</evidence>
<dbReference type="InterPro" id="IPR036465">
    <property type="entry name" value="vWFA_dom_sf"/>
</dbReference>
<dbReference type="RefSeq" id="WP_279243716.1">
    <property type="nucleotide sequence ID" value="NZ_SHNN01000001.1"/>
</dbReference>
<accession>A0ABT3TBR6</accession>
<name>A0ABT3TBR6_9GAMM</name>
<evidence type="ECO:0000313" key="2">
    <source>
        <dbReference type="EMBL" id="MCX2979717.1"/>
    </source>
</evidence>
<reference evidence="2" key="1">
    <citation type="submission" date="2019-02" db="EMBL/GenBank/DDBJ databases">
        <authorList>
            <person name="Li S.-H."/>
        </authorList>
    </citation>
    <scope>NUCLEOTIDE SEQUENCE</scope>
    <source>
        <strain evidence="2">IMCC14734</strain>
    </source>
</reference>
<feature type="domain" description="DUF58" evidence="1">
    <location>
        <begin position="60"/>
        <end position="274"/>
    </location>
</feature>
<dbReference type="EMBL" id="SHNN01000001">
    <property type="protein sequence ID" value="MCX2979717.1"/>
    <property type="molecule type" value="Genomic_DNA"/>
</dbReference>
<gene>
    <name evidence="2" type="ORF">EYC98_02440</name>
</gene>
<dbReference type="InterPro" id="IPR002881">
    <property type="entry name" value="DUF58"/>
</dbReference>
<sequence>MSQPIDDSKDSSNVYVDVTALSRLHQEAHGFSFLPRQPLNSLLSGRKRSRLRGRGLDFEELRHYRPGDDIRSMDWRVTNRTGKPHVRVYTEERDRPVLLVIDQRLSMFFGSQQKMKSVSAAELGAVAGWRVLEQGDRVGAILFNDSQILQIKPSRSRRNLLSILSQLASMNQQLAVSSKVPPNPAQLENAIAVAERMVGHDYLVVIVSDFDGWNQASLAAVKRISQHNDLIAGFIYDPLEQDISSASDLVVSDGRYQLQLEPHKKSLGERFEATFQNRVENLQLELRRHGMPVIPLNTVTSVFSQLRQHLGQR</sequence>
<comment type="caution">
    <text evidence="2">The sequence shown here is derived from an EMBL/GenBank/DDBJ whole genome shotgun (WGS) entry which is preliminary data.</text>
</comment>
<evidence type="ECO:0000259" key="1">
    <source>
        <dbReference type="Pfam" id="PF01882"/>
    </source>
</evidence>
<dbReference type="Proteomes" id="UP001143362">
    <property type="component" value="Unassembled WGS sequence"/>
</dbReference>
<dbReference type="PANTHER" id="PTHR33608:SF12">
    <property type="entry name" value="DUF58 DOMAIN-CONTAINING PROTEIN"/>
    <property type="match status" value="1"/>
</dbReference>
<dbReference type="SUPFAM" id="SSF53300">
    <property type="entry name" value="vWA-like"/>
    <property type="match status" value="1"/>
</dbReference>
<dbReference type="PANTHER" id="PTHR33608">
    <property type="entry name" value="BLL2464 PROTEIN"/>
    <property type="match status" value="1"/>
</dbReference>
<keyword evidence="3" id="KW-1185">Reference proteome</keyword>
<organism evidence="2 3">
    <name type="scientific">Candidatus Litorirhabdus singularis</name>
    <dbReference type="NCBI Taxonomy" id="2518993"/>
    <lineage>
        <taxon>Bacteria</taxon>
        <taxon>Pseudomonadati</taxon>
        <taxon>Pseudomonadota</taxon>
        <taxon>Gammaproteobacteria</taxon>
        <taxon>Cellvibrionales</taxon>
        <taxon>Halieaceae</taxon>
        <taxon>Candidatus Litorirhabdus</taxon>
    </lineage>
</organism>